<dbReference type="Pfam" id="PF10518">
    <property type="entry name" value="TAT_signal"/>
    <property type="match status" value="1"/>
</dbReference>
<comment type="caution">
    <text evidence="2">The sequence shown here is derived from an EMBL/GenBank/DDBJ whole genome shotgun (WGS) entry which is preliminary data.</text>
</comment>
<dbReference type="InterPro" id="IPR019546">
    <property type="entry name" value="TAT_signal_bac_arc"/>
</dbReference>
<gene>
    <name evidence="2" type="ORF">CXU22_09860</name>
</gene>
<dbReference type="Pfam" id="PF04015">
    <property type="entry name" value="DUF362"/>
    <property type="match status" value="1"/>
</dbReference>
<proteinExistence type="predicted"/>
<sequence>MTDRRTFLKGTAAVGALAAISDMDSLFAQEAGAPAASGIPDLVAVRNGTRAEMVRKAVDTLGGMQSFVKPGQTVVIKPNIGWNKGPEFGSNTHPETVATLVELCKQAGAKEVRVFDHCCHNGAYEGSGVKEAVEKAGGVMVDGGNEGQYVQTENPKAKKFTSAKVHKAVLEADVYITCPPLKHHSGSEMTACMKNVMGTVWDRGAMHKNDLHQCIADAVYFRKPDLCVLDAYMPMVRNGPVGKDANDLVERKTLLASRDIVAIDAAGAALLNKAGKIRHVQLGEEMGLGTADLSKLNIRRISMA</sequence>
<dbReference type="InterPro" id="IPR007160">
    <property type="entry name" value="DUF362"/>
</dbReference>
<dbReference type="OrthoDB" id="9785671at2"/>
<accession>A0A2N8HC43</accession>
<dbReference type="InterPro" id="IPR006311">
    <property type="entry name" value="TAT_signal"/>
</dbReference>
<name>A0A2N8HC43_9BACT</name>
<organism evidence="2 3">
    <name type="scientific">Akkermansia muciniphila</name>
    <dbReference type="NCBI Taxonomy" id="239935"/>
    <lineage>
        <taxon>Bacteria</taxon>
        <taxon>Pseudomonadati</taxon>
        <taxon>Verrucomicrobiota</taxon>
        <taxon>Verrucomicrobiia</taxon>
        <taxon>Verrucomicrobiales</taxon>
        <taxon>Akkermansiaceae</taxon>
        <taxon>Akkermansia</taxon>
    </lineage>
</organism>
<evidence type="ECO:0000313" key="3">
    <source>
        <dbReference type="Proteomes" id="UP000236000"/>
    </source>
</evidence>
<reference evidence="2 3" key="1">
    <citation type="journal article" date="2017" name="BMC Genomics">
        <title>Genome sequencing of 39 Akkermansia muciniphila isolates reveals its population structure, genomic and functional diverisity, and global distribution in mammalian gut microbiotas.</title>
        <authorList>
            <person name="Guo X."/>
            <person name="Li S."/>
            <person name="Zhang J."/>
            <person name="Wu F."/>
            <person name="Li X."/>
            <person name="Wu D."/>
            <person name="Zhang M."/>
            <person name="Ou Z."/>
            <person name="Jie Z."/>
            <person name="Yan Q."/>
            <person name="Li P."/>
            <person name="Yi J."/>
            <person name="Peng Y."/>
        </authorList>
    </citation>
    <scope>NUCLEOTIDE SEQUENCE [LARGE SCALE GENOMIC DNA]</scope>
    <source>
        <strain evidence="2 3">GP24</strain>
    </source>
</reference>
<feature type="domain" description="DUF362" evidence="1">
    <location>
        <begin position="74"/>
        <end position="268"/>
    </location>
</feature>
<dbReference type="PROSITE" id="PS51318">
    <property type="entry name" value="TAT"/>
    <property type="match status" value="1"/>
</dbReference>
<protein>
    <submittedName>
        <fullName evidence="2">Tat (Twin-arginine translocation) pathway signal sequence</fullName>
    </submittedName>
</protein>
<dbReference type="EMBL" id="PJKA01000013">
    <property type="protein sequence ID" value="PNC17433.1"/>
    <property type="molecule type" value="Genomic_DNA"/>
</dbReference>
<dbReference type="Proteomes" id="UP000236000">
    <property type="component" value="Unassembled WGS sequence"/>
</dbReference>
<dbReference type="RefSeq" id="WP_102715982.1">
    <property type="nucleotide sequence ID" value="NZ_CABMLK010000002.1"/>
</dbReference>
<evidence type="ECO:0000313" key="2">
    <source>
        <dbReference type="EMBL" id="PNC17433.1"/>
    </source>
</evidence>
<evidence type="ECO:0000259" key="1">
    <source>
        <dbReference type="Pfam" id="PF04015"/>
    </source>
</evidence>
<dbReference type="AlphaFoldDB" id="A0A2N8HC43"/>
<dbReference type="NCBIfam" id="TIGR01409">
    <property type="entry name" value="TAT_signal_seq"/>
    <property type="match status" value="1"/>
</dbReference>